<feature type="region of interest" description="Disordered" evidence="2">
    <location>
        <begin position="27"/>
        <end position="425"/>
    </location>
</feature>
<gene>
    <name evidence="3" type="ORF">CTEN210_09371</name>
</gene>
<evidence type="ECO:0000256" key="2">
    <source>
        <dbReference type="SAM" id="MobiDB-lite"/>
    </source>
</evidence>
<comment type="caution">
    <text evidence="3">The sequence shown here is derived from an EMBL/GenBank/DDBJ whole genome shotgun (WGS) entry which is preliminary data.</text>
</comment>
<dbReference type="EMBL" id="BLLK01000046">
    <property type="protein sequence ID" value="GFH52895.1"/>
    <property type="molecule type" value="Genomic_DNA"/>
</dbReference>
<accession>A0AAD3H759</accession>
<feature type="compositionally biased region" description="Basic and acidic residues" evidence="2">
    <location>
        <begin position="907"/>
        <end position="928"/>
    </location>
</feature>
<feature type="compositionally biased region" description="Basic and acidic residues" evidence="2">
    <location>
        <begin position="165"/>
        <end position="175"/>
    </location>
</feature>
<feature type="compositionally biased region" description="Polar residues" evidence="2">
    <location>
        <begin position="27"/>
        <end position="48"/>
    </location>
</feature>
<keyword evidence="1" id="KW-0175">Coiled coil</keyword>
<feature type="compositionally biased region" description="Low complexity" evidence="2">
    <location>
        <begin position="817"/>
        <end position="826"/>
    </location>
</feature>
<evidence type="ECO:0000256" key="1">
    <source>
        <dbReference type="SAM" id="Coils"/>
    </source>
</evidence>
<dbReference type="PANTHER" id="PTHR38909:SF1">
    <property type="entry name" value="G PROTEIN GAMMA DOMAIN-CONTAINING PROTEIN"/>
    <property type="match status" value="1"/>
</dbReference>
<feature type="compositionally biased region" description="Basic and acidic residues" evidence="2">
    <location>
        <begin position="280"/>
        <end position="299"/>
    </location>
</feature>
<organism evidence="3 4">
    <name type="scientific">Chaetoceros tenuissimus</name>
    <dbReference type="NCBI Taxonomy" id="426638"/>
    <lineage>
        <taxon>Eukaryota</taxon>
        <taxon>Sar</taxon>
        <taxon>Stramenopiles</taxon>
        <taxon>Ochrophyta</taxon>
        <taxon>Bacillariophyta</taxon>
        <taxon>Coscinodiscophyceae</taxon>
        <taxon>Chaetocerotophycidae</taxon>
        <taxon>Chaetocerotales</taxon>
        <taxon>Chaetocerotaceae</taxon>
        <taxon>Chaetoceros</taxon>
    </lineage>
</organism>
<dbReference type="InterPro" id="IPR036034">
    <property type="entry name" value="PDZ_sf"/>
</dbReference>
<keyword evidence="4" id="KW-1185">Reference proteome</keyword>
<evidence type="ECO:0000313" key="3">
    <source>
        <dbReference type="EMBL" id="GFH52895.1"/>
    </source>
</evidence>
<feature type="region of interest" description="Disordered" evidence="2">
    <location>
        <begin position="1239"/>
        <end position="1274"/>
    </location>
</feature>
<dbReference type="Proteomes" id="UP001054902">
    <property type="component" value="Unassembled WGS sequence"/>
</dbReference>
<feature type="compositionally biased region" description="Basic and acidic residues" evidence="2">
    <location>
        <begin position="92"/>
        <end position="108"/>
    </location>
</feature>
<feature type="region of interest" description="Disordered" evidence="2">
    <location>
        <begin position="886"/>
        <end position="933"/>
    </location>
</feature>
<feature type="compositionally biased region" description="Acidic residues" evidence="2">
    <location>
        <begin position="332"/>
        <end position="344"/>
    </location>
</feature>
<feature type="compositionally biased region" description="Polar residues" evidence="2">
    <location>
        <begin position="1214"/>
        <end position="1225"/>
    </location>
</feature>
<reference evidence="3 4" key="1">
    <citation type="journal article" date="2021" name="Sci. Rep.">
        <title>The genome of the diatom Chaetoceros tenuissimus carries an ancient integrated fragment of an extant virus.</title>
        <authorList>
            <person name="Hongo Y."/>
            <person name="Kimura K."/>
            <person name="Takaki Y."/>
            <person name="Yoshida Y."/>
            <person name="Baba S."/>
            <person name="Kobayashi G."/>
            <person name="Nagasaki K."/>
            <person name="Hano T."/>
            <person name="Tomaru Y."/>
        </authorList>
    </citation>
    <scope>NUCLEOTIDE SEQUENCE [LARGE SCALE GENOMIC DNA]</scope>
    <source>
        <strain evidence="3 4">NIES-3715</strain>
    </source>
</reference>
<feature type="compositionally biased region" description="Acidic residues" evidence="2">
    <location>
        <begin position="264"/>
        <end position="279"/>
    </location>
</feature>
<feature type="region of interest" description="Disordered" evidence="2">
    <location>
        <begin position="586"/>
        <end position="622"/>
    </location>
</feature>
<feature type="coiled-coil region" evidence="1">
    <location>
        <begin position="954"/>
        <end position="981"/>
    </location>
</feature>
<dbReference type="PANTHER" id="PTHR38909">
    <property type="entry name" value="G PROTEIN GAMMA DOMAIN-CONTAINING PROTEIN"/>
    <property type="match status" value="1"/>
</dbReference>
<feature type="compositionally biased region" description="Basic and acidic residues" evidence="2">
    <location>
        <begin position="211"/>
        <end position="222"/>
    </location>
</feature>
<feature type="compositionally biased region" description="Polar residues" evidence="2">
    <location>
        <begin position="1247"/>
        <end position="1268"/>
    </location>
</feature>
<proteinExistence type="predicted"/>
<feature type="compositionally biased region" description="Polar residues" evidence="2">
    <location>
        <begin position="591"/>
        <end position="621"/>
    </location>
</feature>
<feature type="compositionally biased region" description="Low complexity" evidence="2">
    <location>
        <begin position="1177"/>
        <end position="1188"/>
    </location>
</feature>
<feature type="compositionally biased region" description="Polar residues" evidence="2">
    <location>
        <begin position="71"/>
        <end position="91"/>
    </location>
</feature>
<evidence type="ECO:0008006" key="5">
    <source>
        <dbReference type="Google" id="ProtNLM"/>
    </source>
</evidence>
<feature type="region of interest" description="Disordered" evidence="2">
    <location>
        <begin position="540"/>
        <end position="564"/>
    </location>
</feature>
<sequence length="1387" mass="154916">MEDTNTEAVDSIDKSTIVKNLFHPAYESNTESNEVQHSSTVESMSDSFQYMDKEGDDEEQTLEQEDPIHVDTSTSNHEHVNSSMAMNITQENVDHHDIPQLDEKEIQEPQHLQNVEQIQQEEEEVEKTGNDSALPNINQAQPSLEEQGLVTPQKDLLSPPPVTRKITDSQGRQRDSLSQYASMRSGRGRAVSNSESRRLRMHLFQNSPMVKDLDKKDEKYNEESDLNIAGDGDDAGETSSLVSEYGSEIGEVKLRLDDVQAMEALEEEQDDSHEEEEELKNEQKIDFEDEKEITQEESHSNSNLRSTDEDLEKEASNATGYEKQKPVTINDDSSDVASQDEDGSVDSVDLSSTFEPVQPVTKSPDPDDFNSHSLHQNLPKVPVGSPRRCSNKPDNAQEDDDICPLSPHVGSFGDDSKHKDEQGEPTTPIAAVSKALKHIRNGVNPFVRCTKTPPQMSPSTMNLSDAVNFQYRDNGALSGDHWLSPRFGNQKNFVSKSAIQQPLIAASDAVTKSPSWRNERYEKYKVKGTNAIRGITSCLSYDDQAGSPPSSPLPQHRRPWGSTGSELLSSDVGEFLGSIAVDFDENESQRKVSSSTPYKSRSQTSTPNHLTSPKPTTSASRSLLILQSPKRAKDIDKEDALDLLALFVDRTRTFNEKLKAEYRATIQSTFDDNIKDLKSTLATFLENTDDKKEEQMKTLEALEDAYTYAMEMRQASRSASMWLDSIDRTDQQLQSSDVSQIVPDERLMQMNVEELRDIVRGAHFQLLEQNEINTRLSNELSLHKAELIKMRTLENSLLAQNKSILDDEENDIDESSESSSEISHNEFPSNTSDIKIDIKEDLNKSDDRTLSDQLNSTSLDVANARKEIVILKAELEMANRELQQLKSSRVGKKERAEALEVEDESDDLRINEKSDQIQNDESGRRPMVTDEDPSSSFLMEGLKEELDNYVAAICQVDKEEISILKRRLEELESQKEDMNQTGESMVSVQLQNDENYSSEWESLGNLPPPPDHDLRSPIVSDLLKQWTQDSKTQDSLLEWVENVLKGQNPADVPPLQLSGLDHQVKDGFAMHLLPFLLKRSDIQVEVNVRMHRKSSYDISVRVDRASSVAGIVDSTSVASGVNKNLSDLIFKAKSPHMMAFKASSTNTPVDNSLEETEAQPLKGFRRFLSSPSSEVGSATHSTVTATTSNRSPAAIDNNRKTIVEEEPIKAESGNIGNQPQDQTPRQESRFSGAFNAMGGLLSRRKTPNTGESKQSGLFSFSSPSPTQVQEKEEDLHETIISQESEGEDDQPFHRVVSCPPGRIGITFVQYRGHAMISDVSKESPLAGYVFPSDVVVAIDEVPVSGMRVPDIVKLLTTRKDRQRALRVISSHAMVELLVTPKSNALME</sequence>
<dbReference type="Gene3D" id="2.30.42.10">
    <property type="match status" value="1"/>
</dbReference>
<evidence type="ECO:0000313" key="4">
    <source>
        <dbReference type="Proteomes" id="UP001054902"/>
    </source>
</evidence>
<protein>
    <recommendedName>
        <fullName evidence="5">PDZ domain-containing protein</fullName>
    </recommendedName>
</protein>
<name>A0AAD3H759_9STRA</name>
<feature type="region of interest" description="Disordered" evidence="2">
    <location>
        <begin position="808"/>
        <end position="836"/>
    </location>
</feature>
<feature type="compositionally biased region" description="Polar residues" evidence="2">
    <location>
        <begin position="130"/>
        <end position="144"/>
    </location>
</feature>
<dbReference type="SUPFAM" id="SSF50156">
    <property type="entry name" value="PDZ domain-like"/>
    <property type="match status" value="1"/>
</dbReference>
<feature type="region of interest" description="Disordered" evidence="2">
    <location>
        <begin position="1170"/>
        <end position="1200"/>
    </location>
</feature>
<feature type="region of interest" description="Disordered" evidence="2">
    <location>
        <begin position="1207"/>
        <end position="1226"/>
    </location>
</feature>
<feature type="compositionally biased region" description="Acidic residues" evidence="2">
    <location>
        <begin position="54"/>
        <end position="65"/>
    </location>
</feature>